<name>A0A136LWY8_9BACT</name>
<evidence type="ECO:0000313" key="2">
    <source>
        <dbReference type="EMBL" id="KXK26171.1"/>
    </source>
</evidence>
<feature type="transmembrane region" description="Helical" evidence="1">
    <location>
        <begin position="31"/>
        <end position="51"/>
    </location>
</feature>
<evidence type="ECO:0000256" key="1">
    <source>
        <dbReference type="SAM" id="Phobius"/>
    </source>
</evidence>
<organism evidence="2 3">
    <name type="scientific">candidate division WS6 bacterium OLB20</name>
    <dbReference type="NCBI Taxonomy" id="1617426"/>
    <lineage>
        <taxon>Bacteria</taxon>
        <taxon>Candidatus Dojkabacteria</taxon>
    </lineage>
</organism>
<keyword evidence="1" id="KW-0472">Membrane</keyword>
<protein>
    <recommendedName>
        <fullName evidence="4">Histidine kinase N-terminal 7TM region domain-containing protein</fullName>
    </recommendedName>
</protein>
<dbReference type="AlphaFoldDB" id="A0A136LWY8"/>
<evidence type="ECO:0000313" key="3">
    <source>
        <dbReference type="Proteomes" id="UP000070457"/>
    </source>
</evidence>
<gene>
    <name evidence="2" type="ORF">TR69_WS6001001166</name>
</gene>
<evidence type="ECO:0008006" key="4">
    <source>
        <dbReference type="Google" id="ProtNLM"/>
    </source>
</evidence>
<feature type="transmembrane region" description="Helical" evidence="1">
    <location>
        <begin position="88"/>
        <end position="107"/>
    </location>
</feature>
<proteinExistence type="predicted"/>
<feature type="transmembrane region" description="Helical" evidence="1">
    <location>
        <begin position="162"/>
        <end position="184"/>
    </location>
</feature>
<dbReference type="EMBL" id="JYNZ01000004">
    <property type="protein sequence ID" value="KXK26171.1"/>
    <property type="molecule type" value="Genomic_DNA"/>
</dbReference>
<keyword evidence="1" id="KW-0812">Transmembrane</keyword>
<accession>A0A136LWY8</accession>
<feature type="transmembrane region" description="Helical" evidence="1">
    <location>
        <begin position="190"/>
        <end position="211"/>
    </location>
</feature>
<comment type="caution">
    <text evidence="2">The sequence shown here is derived from an EMBL/GenBank/DDBJ whole genome shotgun (WGS) entry which is preliminary data.</text>
</comment>
<sequence>MIIFRPLVFGLIEYALAAYVCHNGNFERKAVAAFLFFLGTYQIGEAVILLTEFDLEGLKLAYFATSLLPPFGVYFVEKITGRNLQSRVFAAAGVLFACLFLVQPEPLRFVEHMNCLLKVFYAGNSSVFFYSWGAYYLGTLSFAIGAIIHYMRIMKERSKQILLKLCLLAYLSFFPSSIIVVALLGESGGYIGSVMCAMAIVAGFVIAYASLEFPDFKLHRGIPRLTH</sequence>
<feature type="transmembrane region" description="Helical" evidence="1">
    <location>
        <begin position="57"/>
        <end position="76"/>
    </location>
</feature>
<dbReference type="Proteomes" id="UP000070457">
    <property type="component" value="Unassembled WGS sequence"/>
</dbReference>
<feature type="transmembrane region" description="Helical" evidence="1">
    <location>
        <begin position="127"/>
        <end position="150"/>
    </location>
</feature>
<keyword evidence="1" id="KW-1133">Transmembrane helix</keyword>
<reference evidence="2 3" key="1">
    <citation type="submission" date="2015-02" db="EMBL/GenBank/DDBJ databases">
        <title>Improved understanding of the partial-nitritation anammox process through 23 genomes representing the majority of the microbial community.</title>
        <authorList>
            <person name="Speth D.R."/>
            <person name="In T Zandt M."/>
            <person name="Guerrero Cruz S."/>
            <person name="Jetten M.S."/>
            <person name="Dutilh B.E."/>
        </authorList>
    </citation>
    <scope>NUCLEOTIDE SEQUENCE [LARGE SCALE GENOMIC DNA]</scope>
    <source>
        <strain evidence="2">OLB20</strain>
    </source>
</reference>